<keyword evidence="9" id="KW-1185">Reference proteome</keyword>
<evidence type="ECO:0000256" key="3">
    <source>
        <dbReference type="ARBA" id="ARBA00022723"/>
    </source>
</evidence>
<feature type="binding site" evidence="8">
    <location>
        <position position="198"/>
    </location>
    <ligand>
        <name>Mg(2+)</name>
        <dbReference type="ChEBI" id="CHEBI:18420"/>
    </ligand>
</feature>
<dbReference type="OrthoDB" id="10267182at2759"/>
<feature type="binding site" evidence="8">
    <location>
        <position position="36"/>
    </location>
    <ligand>
        <name>Mg(2+)</name>
        <dbReference type="ChEBI" id="CHEBI:18420"/>
    </ligand>
</feature>
<reference evidence="10" key="1">
    <citation type="submission" date="2025-08" db="UniProtKB">
        <authorList>
            <consortium name="RefSeq"/>
        </authorList>
    </citation>
    <scope>IDENTIFICATION</scope>
    <source>
        <tissue evidence="10">Whole body</tissue>
    </source>
</reference>
<evidence type="ECO:0000256" key="1">
    <source>
        <dbReference type="ARBA" id="ARBA00001946"/>
    </source>
</evidence>
<evidence type="ECO:0000256" key="4">
    <source>
        <dbReference type="ARBA" id="ARBA00022801"/>
    </source>
</evidence>
<dbReference type="Gene3D" id="3.40.50.1000">
    <property type="entry name" value="HAD superfamily/HAD-like"/>
    <property type="match status" value="1"/>
</dbReference>
<dbReference type="Proteomes" id="UP000694846">
    <property type="component" value="Unplaced"/>
</dbReference>
<feature type="active site" description="Proton donor" evidence="6">
    <location>
        <position position="36"/>
    </location>
</feature>
<protein>
    <submittedName>
        <fullName evidence="10">Pyridoxal phosphate phosphatase PHOSPHO2</fullName>
    </submittedName>
</protein>
<keyword evidence="3 8" id="KW-0479">Metal-binding</keyword>
<evidence type="ECO:0000256" key="2">
    <source>
        <dbReference type="ARBA" id="ARBA00008541"/>
    </source>
</evidence>
<dbReference type="SUPFAM" id="SSF56784">
    <property type="entry name" value="HAD-like"/>
    <property type="match status" value="1"/>
</dbReference>
<accession>A0A8B8GQN7</accession>
<dbReference type="PANTHER" id="PTHR20889:SF12">
    <property type="entry name" value="LP01149P"/>
    <property type="match status" value="1"/>
</dbReference>
<feature type="binding site" evidence="8">
    <location>
        <position position="34"/>
    </location>
    <ligand>
        <name>Mg(2+)</name>
        <dbReference type="ChEBI" id="CHEBI:18420"/>
    </ligand>
</feature>
<gene>
    <name evidence="10" type="primary">LOC112693642</name>
</gene>
<organism evidence="9 10">
    <name type="scientific">Sipha flava</name>
    <name type="common">yellow sugarcane aphid</name>
    <dbReference type="NCBI Taxonomy" id="143950"/>
    <lineage>
        <taxon>Eukaryota</taxon>
        <taxon>Metazoa</taxon>
        <taxon>Ecdysozoa</taxon>
        <taxon>Arthropoda</taxon>
        <taxon>Hexapoda</taxon>
        <taxon>Insecta</taxon>
        <taxon>Pterygota</taxon>
        <taxon>Neoptera</taxon>
        <taxon>Paraneoptera</taxon>
        <taxon>Hemiptera</taxon>
        <taxon>Sternorrhyncha</taxon>
        <taxon>Aphidomorpha</taxon>
        <taxon>Aphidoidea</taxon>
        <taxon>Aphididae</taxon>
        <taxon>Sipha</taxon>
    </lineage>
</organism>
<evidence type="ECO:0000256" key="8">
    <source>
        <dbReference type="PIRSR" id="PIRSR031051-3"/>
    </source>
</evidence>
<evidence type="ECO:0000313" key="10">
    <source>
        <dbReference type="RefSeq" id="XP_025424592.1"/>
    </source>
</evidence>
<evidence type="ECO:0000256" key="6">
    <source>
        <dbReference type="PIRSR" id="PIRSR031051-1"/>
    </source>
</evidence>
<keyword evidence="5 8" id="KW-0460">Magnesium</keyword>
<dbReference type="PANTHER" id="PTHR20889">
    <property type="entry name" value="PHOSPHATASE, ORPHAN 1, 2"/>
    <property type="match status" value="1"/>
</dbReference>
<feature type="active site" description="Proton donor" evidence="6">
    <location>
        <position position="34"/>
    </location>
</feature>
<dbReference type="AlphaFoldDB" id="A0A8B8GQN7"/>
<evidence type="ECO:0000256" key="7">
    <source>
        <dbReference type="PIRSR" id="PIRSR031051-2"/>
    </source>
</evidence>
<comment type="similarity">
    <text evidence="2">Belongs to the HAD-like hydrolase superfamily. PHOSPHO family.</text>
</comment>
<keyword evidence="4" id="KW-0378">Hydrolase</keyword>
<dbReference type="PIRSF" id="PIRSF031051">
    <property type="entry name" value="PyrdxlP_Pase_PHOSPHO2"/>
    <property type="match status" value="1"/>
</dbReference>
<name>A0A8B8GQN7_9HEMI</name>
<proteinExistence type="inferred from homology"/>
<comment type="cofactor">
    <cofactor evidence="1 8">
        <name>Mg(2+)</name>
        <dbReference type="ChEBI" id="CHEBI:18420"/>
    </cofactor>
</comment>
<feature type="binding site" evidence="7">
    <location>
        <position position="121"/>
    </location>
    <ligand>
        <name>substrate</name>
    </ligand>
</feature>
<dbReference type="InterPro" id="IPR023214">
    <property type="entry name" value="HAD_sf"/>
</dbReference>
<dbReference type="NCBIfam" id="TIGR01488">
    <property type="entry name" value="HAD-SF-IB"/>
    <property type="match status" value="1"/>
</dbReference>
<dbReference type="InterPro" id="IPR016965">
    <property type="entry name" value="Pase_PHOSPHO-typ"/>
</dbReference>
<dbReference type="Pfam" id="PF06888">
    <property type="entry name" value="Put_Phosphatase"/>
    <property type="match status" value="1"/>
</dbReference>
<sequence length="260" mass="29482">MSSLSPSESVLVKELFVSSKTPVQERVNMLAVFDFDHTIVDGNSDIVARNLITPSILIPNSKNYPHNWTQYMQQVFNVIKSIKIPAQKIIDAVSLMSPTEGMLKLIRALYKNDVDIIVASDSNSLFIQNWLKYNKLSGAVSCIYTNPAKIEDDLIIIEPYTLQRACTMCNMNMCKGTIVKEHLSRKNKKYENIFYFGDGKNDLCPVLKLSQMDVAFPRLGYILDNLLKSRTTLAKVKPWRTGDDIYEYLVSLELISANNV</sequence>
<dbReference type="RefSeq" id="XP_025424592.1">
    <property type="nucleotide sequence ID" value="XM_025568807.1"/>
</dbReference>
<feature type="binding site" evidence="7">
    <location>
        <position position="45"/>
    </location>
    <ligand>
        <name>substrate</name>
    </ligand>
</feature>
<dbReference type="GO" id="GO:0016791">
    <property type="term" value="F:phosphatase activity"/>
    <property type="evidence" value="ECO:0007669"/>
    <property type="project" value="InterPro"/>
</dbReference>
<dbReference type="InterPro" id="IPR036412">
    <property type="entry name" value="HAD-like_sf"/>
</dbReference>
<dbReference type="GO" id="GO:0046872">
    <property type="term" value="F:metal ion binding"/>
    <property type="evidence" value="ECO:0007669"/>
    <property type="project" value="UniProtKB-KW"/>
</dbReference>
<dbReference type="NCBIfam" id="TIGR01489">
    <property type="entry name" value="DKMTPPase-SF"/>
    <property type="match status" value="1"/>
</dbReference>
<dbReference type="InterPro" id="IPR006384">
    <property type="entry name" value="HAD_hydro_PyrdxlP_Pase-like"/>
</dbReference>
<evidence type="ECO:0000313" key="9">
    <source>
        <dbReference type="Proteomes" id="UP000694846"/>
    </source>
</evidence>
<dbReference type="GeneID" id="112693642"/>
<evidence type="ECO:0000256" key="5">
    <source>
        <dbReference type="ARBA" id="ARBA00022842"/>
    </source>
</evidence>